<evidence type="ECO:0000313" key="2">
    <source>
        <dbReference type="EMBL" id="GMI07727.1"/>
    </source>
</evidence>
<proteinExistence type="predicted"/>
<comment type="caution">
    <text evidence="2">The sequence shown here is derived from an EMBL/GenBank/DDBJ whole genome shotgun (WGS) entry which is preliminary data.</text>
</comment>
<feature type="region of interest" description="Disordered" evidence="1">
    <location>
        <begin position="23"/>
        <end position="85"/>
    </location>
</feature>
<keyword evidence="3" id="KW-1185">Reference proteome</keyword>
<sequence length="85" mass="9406">MLWGLKEVCYFIYWIHREVTAEVNRSKKQAASNEINTQVETNGSEGQAETLTEPNKGAESNVENSTNEEAKGGSEASNKAETKIE</sequence>
<evidence type="ECO:0000313" key="3">
    <source>
        <dbReference type="Proteomes" id="UP001165082"/>
    </source>
</evidence>
<evidence type="ECO:0000256" key="1">
    <source>
        <dbReference type="SAM" id="MobiDB-lite"/>
    </source>
</evidence>
<gene>
    <name evidence="2" type="ORF">TrRE_jg11613</name>
</gene>
<accession>A0A9W7CD72</accession>
<feature type="non-terminal residue" evidence="2">
    <location>
        <position position="85"/>
    </location>
</feature>
<dbReference type="Proteomes" id="UP001165082">
    <property type="component" value="Unassembled WGS sequence"/>
</dbReference>
<name>A0A9W7CD72_9STRA</name>
<protein>
    <submittedName>
        <fullName evidence="2">Uncharacterized protein</fullName>
    </submittedName>
</protein>
<dbReference type="EMBL" id="BRXZ01000223">
    <property type="protein sequence ID" value="GMI07727.1"/>
    <property type="molecule type" value="Genomic_DNA"/>
</dbReference>
<organism evidence="2 3">
    <name type="scientific">Triparma retinervis</name>
    <dbReference type="NCBI Taxonomy" id="2557542"/>
    <lineage>
        <taxon>Eukaryota</taxon>
        <taxon>Sar</taxon>
        <taxon>Stramenopiles</taxon>
        <taxon>Ochrophyta</taxon>
        <taxon>Bolidophyceae</taxon>
        <taxon>Parmales</taxon>
        <taxon>Triparmaceae</taxon>
        <taxon>Triparma</taxon>
    </lineage>
</organism>
<reference evidence="2" key="1">
    <citation type="submission" date="2022-07" db="EMBL/GenBank/DDBJ databases">
        <title>Genome analysis of Parmales, a sister group of diatoms, reveals the evolutionary specialization of diatoms from phago-mixotrophs to photoautotrophs.</title>
        <authorList>
            <person name="Ban H."/>
            <person name="Sato S."/>
            <person name="Yoshikawa S."/>
            <person name="Kazumasa Y."/>
            <person name="Nakamura Y."/>
            <person name="Ichinomiya M."/>
            <person name="Saitoh K."/>
            <person name="Sato N."/>
            <person name="Blanc-Mathieu R."/>
            <person name="Endo H."/>
            <person name="Kuwata A."/>
            <person name="Ogata H."/>
        </authorList>
    </citation>
    <scope>NUCLEOTIDE SEQUENCE</scope>
</reference>
<feature type="compositionally biased region" description="Polar residues" evidence="1">
    <location>
        <begin position="29"/>
        <end position="53"/>
    </location>
</feature>
<dbReference type="AlphaFoldDB" id="A0A9W7CD72"/>
<feature type="compositionally biased region" description="Basic and acidic residues" evidence="1">
    <location>
        <begin position="68"/>
        <end position="85"/>
    </location>
</feature>